<evidence type="ECO:0000256" key="2">
    <source>
        <dbReference type="SAM" id="MobiDB-lite"/>
    </source>
</evidence>
<keyword evidence="3" id="KW-0378">Hydrolase</keyword>
<dbReference type="Proteomes" id="UP001500466">
    <property type="component" value="Unassembled WGS sequence"/>
</dbReference>
<dbReference type="InterPro" id="IPR036412">
    <property type="entry name" value="HAD-like_sf"/>
</dbReference>
<accession>A0ABP9HWR7</accession>
<dbReference type="Gene3D" id="1.20.1440.100">
    <property type="entry name" value="SG protein - dephosphorylation function"/>
    <property type="match status" value="1"/>
</dbReference>
<keyword evidence="4" id="KW-1185">Reference proteome</keyword>
<feature type="compositionally biased region" description="Low complexity" evidence="2">
    <location>
        <begin position="21"/>
        <end position="30"/>
    </location>
</feature>
<dbReference type="InterPro" id="IPR050582">
    <property type="entry name" value="HAD-like_SerB"/>
</dbReference>
<dbReference type="NCBIfam" id="TIGR01488">
    <property type="entry name" value="HAD-SF-IB"/>
    <property type="match status" value="1"/>
</dbReference>
<dbReference type="NCBIfam" id="TIGR01490">
    <property type="entry name" value="HAD-SF-IB-hyp1"/>
    <property type="match status" value="1"/>
</dbReference>
<gene>
    <name evidence="3" type="ORF">GCM10023205_56880</name>
</gene>
<evidence type="ECO:0000256" key="1">
    <source>
        <dbReference type="ARBA" id="ARBA00009184"/>
    </source>
</evidence>
<evidence type="ECO:0000313" key="3">
    <source>
        <dbReference type="EMBL" id="GAA4980448.1"/>
    </source>
</evidence>
<dbReference type="Pfam" id="PF12710">
    <property type="entry name" value="HAD"/>
    <property type="match status" value="1"/>
</dbReference>
<proteinExistence type="inferred from homology"/>
<comment type="similarity">
    <text evidence="1">Belongs to the HAD-like hydrolase superfamily. SerB family.</text>
</comment>
<dbReference type="SUPFAM" id="SSF56784">
    <property type="entry name" value="HAD-like"/>
    <property type="match status" value="1"/>
</dbReference>
<dbReference type="PANTHER" id="PTHR43344:SF15">
    <property type="entry name" value="PHOSPHOSERINE PHOSPHATASE SERB1"/>
    <property type="match status" value="1"/>
</dbReference>
<dbReference type="InterPro" id="IPR006385">
    <property type="entry name" value="HAD_hydro_SerB1"/>
</dbReference>
<dbReference type="CDD" id="cd02612">
    <property type="entry name" value="HAD_PGPPase"/>
    <property type="match status" value="1"/>
</dbReference>
<feature type="region of interest" description="Disordered" evidence="2">
    <location>
        <begin position="21"/>
        <end position="71"/>
    </location>
</feature>
<dbReference type="GO" id="GO:0016787">
    <property type="term" value="F:hydrolase activity"/>
    <property type="evidence" value="ECO:0007669"/>
    <property type="project" value="UniProtKB-KW"/>
</dbReference>
<dbReference type="RefSeq" id="WP_345678561.1">
    <property type="nucleotide sequence ID" value="NZ_BAABHS010000022.1"/>
</dbReference>
<dbReference type="Gene3D" id="3.40.50.1000">
    <property type="entry name" value="HAD superfamily/HAD-like"/>
    <property type="match status" value="1"/>
</dbReference>
<dbReference type="PANTHER" id="PTHR43344">
    <property type="entry name" value="PHOSPHOSERINE PHOSPHATASE"/>
    <property type="match status" value="1"/>
</dbReference>
<organism evidence="3 4">
    <name type="scientific">Yinghuangia aomiensis</name>
    <dbReference type="NCBI Taxonomy" id="676205"/>
    <lineage>
        <taxon>Bacteria</taxon>
        <taxon>Bacillati</taxon>
        <taxon>Actinomycetota</taxon>
        <taxon>Actinomycetes</taxon>
        <taxon>Kitasatosporales</taxon>
        <taxon>Streptomycetaceae</taxon>
        <taxon>Yinghuangia</taxon>
    </lineage>
</organism>
<sequence>MALLRRGVGRNSLTRAVTAGEAAAAAAHATAHPDELPGGRPDTGTETGTEARPGPETPGDTPEPAENEPPLLGAAFFDLDNTVMRGASIFHMARGLYARDFFDTRDIARFGWQQARFRLGGEHMGHVGDAQEAALSFVKGHTIEEVTALGEEIFDEYMADKIWPGTRALAQMHLDADRQVWLVTAAPIEIASTIARRLGLTGALGTVSETRNGQYTGRLVGELLHGEAKAEAVRGLAAREGLDLADCSAYSDSANDIPMLSLVGDPCAVNPDGRLRRHARRHGWRTKDYRTGRKAARIGIPAAAGIGAVAGALAAGTAVRRRAALV</sequence>
<comment type="caution">
    <text evidence="3">The sequence shown here is derived from an EMBL/GenBank/DDBJ whole genome shotgun (WGS) entry which is preliminary data.</text>
</comment>
<dbReference type="InterPro" id="IPR023214">
    <property type="entry name" value="HAD_sf"/>
</dbReference>
<protein>
    <submittedName>
        <fullName evidence="3">HAD-IB family hydrolase</fullName>
    </submittedName>
</protein>
<evidence type="ECO:0000313" key="4">
    <source>
        <dbReference type="Proteomes" id="UP001500466"/>
    </source>
</evidence>
<reference evidence="4" key="1">
    <citation type="journal article" date="2019" name="Int. J. Syst. Evol. Microbiol.">
        <title>The Global Catalogue of Microorganisms (GCM) 10K type strain sequencing project: providing services to taxonomists for standard genome sequencing and annotation.</title>
        <authorList>
            <consortium name="The Broad Institute Genomics Platform"/>
            <consortium name="The Broad Institute Genome Sequencing Center for Infectious Disease"/>
            <person name="Wu L."/>
            <person name="Ma J."/>
        </authorList>
    </citation>
    <scope>NUCLEOTIDE SEQUENCE [LARGE SCALE GENOMIC DNA]</scope>
    <source>
        <strain evidence="4">JCM 17986</strain>
    </source>
</reference>
<dbReference type="EMBL" id="BAABHS010000022">
    <property type="protein sequence ID" value="GAA4980448.1"/>
    <property type="molecule type" value="Genomic_DNA"/>
</dbReference>
<name>A0ABP9HWR7_9ACTN</name>